<dbReference type="AlphaFoldDB" id="A0A7S0RFI5"/>
<comment type="subcellular location">
    <subcellularLocation>
        <location evidence="1">Membrane</location>
    </subcellularLocation>
</comment>
<protein>
    <recommendedName>
        <fullName evidence="9">Endoplasmic reticulum vesicle transporter C-terminal domain-containing protein</fullName>
    </recommendedName>
</protein>
<name>A0A7S0RFI5_9CHLO</name>
<dbReference type="GO" id="GO:0016020">
    <property type="term" value="C:membrane"/>
    <property type="evidence" value="ECO:0007669"/>
    <property type="project" value="UniProtKB-SubCell"/>
</dbReference>
<keyword evidence="3 5" id="KW-1133">Transmembrane helix</keyword>
<evidence type="ECO:0000256" key="5">
    <source>
        <dbReference type="SAM" id="Phobius"/>
    </source>
</evidence>
<dbReference type="InterPro" id="IPR039542">
    <property type="entry name" value="Erv_N"/>
</dbReference>
<sequence length="392" mass="43116">MSSLAGSGGGLLSKLAKLDAYPKLNEDFSTKTMSGGVITIASSVVMLLLFISEVRIFTALQTTHELVVDTSRGETITINVDVTFPRMPCAWLSLDTMDISGDLHLDVDHDVYKQRLDAKGNPIREAQKHDVHSTKHTAPPVNPNVTCASCYGAEEVAGQCCNTCDEVRAAYRKKGWALTTVDHIEQCKHDEYMDSIKEQVGEGCKIWGRLEVNKVAGNFHFAPGRSYQQGNMHVHDVAPFGDAKMDFSHTINSLSFGTSYPGMRNPLDNVKAKQPQRGDDVTGMFQYFLKVVPTSYTTLTSSKPLSTNQFSVTENFREGQGGPGRMLPGVFFFYDLSPIKVQIVEKKSSFMHFLTSVCAIVGGVFTISGILDAGVYQGERLVKKKMQLGKFS</sequence>
<proteinExistence type="predicted"/>
<dbReference type="GO" id="GO:0030134">
    <property type="term" value="C:COPII-coated ER to Golgi transport vesicle"/>
    <property type="evidence" value="ECO:0007669"/>
    <property type="project" value="TreeGrafter"/>
</dbReference>
<dbReference type="PANTHER" id="PTHR10984:SF82">
    <property type="entry name" value="ENDOPLASMIC RETICULUM VESICLE TRANSPORTER PROTEIN"/>
    <property type="match status" value="1"/>
</dbReference>
<feature type="transmembrane region" description="Helical" evidence="5">
    <location>
        <begin position="350"/>
        <end position="371"/>
    </location>
</feature>
<evidence type="ECO:0000313" key="8">
    <source>
        <dbReference type="EMBL" id="CAD8675730.1"/>
    </source>
</evidence>
<organism evidence="8">
    <name type="scientific">Chlamydomonas leiostraca</name>
    <dbReference type="NCBI Taxonomy" id="1034604"/>
    <lineage>
        <taxon>Eukaryota</taxon>
        <taxon>Viridiplantae</taxon>
        <taxon>Chlorophyta</taxon>
        <taxon>core chlorophytes</taxon>
        <taxon>Chlorophyceae</taxon>
        <taxon>CS clade</taxon>
        <taxon>Chlamydomonadales</taxon>
        <taxon>Chlamydomonadaceae</taxon>
        <taxon>Chlamydomonas</taxon>
    </lineage>
</organism>
<feature type="domain" description="Endoplasmic reticulum vesicle transporter N-terminal" evidence="7">
    <location>
        <begin position="15"/>
        <end position="104"/>
    </location>
</feature>
<evidence type="ECO:0000256" key="3">
    <source>
        <dbReference type="ARBA" id="ARBA00022989"/>
    </source>
</evidence>
<evidence type="ECO:0008006" key="9">
    <source>
        <dbReference type="Google" id="ProtNLM"/>
    </source>
</evidence>
<keyword evidence="2 5" id="KW-0812">Transmembrane</keyword>
<dbReference type="Pfam" id="PF13850">
    <property type="entry name" value="ERGIC_N"/>
    <property type="match status" value="1"/>
</dbReference>
<dbReference type="InterPro" id="IPR045888">
    <property type="entry name" value="Erv"/>
</dbReference>
<dbReference type="EMBL" id="HBFB01012487">
    <property type="protein sequence ID" value="CAD8675730.1"/>
    <property type="molecule type" value="Transcribed_RNA"/>
</dbReference>
<evidence type="ECO:0000259" key="7">
    <source>
        <dbReference type="Pfam" id="PF13850"/>
    </source>
</evidence>
<dbReference type="PANTHER" id="PTHR10984">
    <property type="entry name" value="ENDOPLASMIC RETICULUM-GOLGI INTERMEDIATE COMPARTMENT PROTEIN"/>
    <property type="match status" value="1"/>
</dbReference>
<gene>
    <name evidence="8" type="ORF">CLEI1391_LOCUS7058</name>
</gene>
<feature type="transmembrane region" description="Helical" evidence="5">
    <location>
        <begin position="32"/>
        <end position="51"/>
    </location>
</feature>
<evidence type="ECO:0000259" key="6">
    <source>
        <dbReference type="Pfam" id="PF07970"/>
    </source>
</evidence>
<dbReference type="GO" id="GO:0005783">
    <property type="term" value="C:endoplasmic reticulum"/>
    <property type="evidence" value="ECO:0007669"/>
    <property type="project" value="TreeGrafter"/>
</dbReference>
<evidence type="ECO:0000256" key="4">
    <source>
        <dbReference type="ARBA" id="ARBA00023136"/>
    </source>
</evidence>
<feature type="domain" description="Endoplasmic reticulum vesicle transporter C-terminal" evidence="6">
    <location>
        <begin position="150"/>
        <end position="372"/>
    </location>
</feature>
<reference evidence="8" key="1">
    <citation type="submission" date="2021-01" db="EMBL/GenBank/DDBJ databases">
        <authorList>
            <person name="Corre E."/>
            <person name="Pelletier E."/>
            <person name="Niang G."/>
            <person name="Scheremetjew M."/>
            <person name="Finn R."/>
            <person name="Kale V."/>
            <person name="Holt S."/>
            <person name="Cochrane G."/>
            <person name="Meng A."/>
            <person name="Brown T."/>
            <person name="Cohen L."/>
        </authorList>
    </citation>
    <scope>NUCLEOTIDE SEQUENCE</scope>
    <source>
        <strain evidence="8">SAG 11-49</strain>
    </source>
</reference>
<keyword evidence="4 5" id="KW-0472">Membrane</keyword>
<accession>A0A7S0RFI5</accession>
<evidence type="ECO:0000256" key="1">
    <source>
        <dbReference type="ARBA" id="ARBA00004370"/>
    </source>
</evidence>
<dbReference type="Pfam" id="PF07970">
    <property type="entry name" value="COPIIcoated_ERV"/>
    <property type="match status" value="1"/>
</dbReference>
<dbReference type="InterPro" id="IPR012936">
    <property type="entry name" value="Erv_C"/>
</dbReference>
<evidence type="ECO:0000256" key="2">
    <source>
        <dbReference type="ARBA" id="ARBA00022692"/>
    </source>
</evidence>